<keyword evidence="1" id="KW-0378">Hydrolase</keyword>
<dbReference type="InterPro" id="IPR029058">
    <property type="entry name" value="AB_hydrolase_fold"/>
</dbReference>
<evidence type="ECO:0000313" key="4">
    <source>
        <dbReference type="EMBL" id="KAF4969593.1"/>
    </source>
</evidence>
<gene>
    <name evidence="4" type="ORF">FSARC_3172</name>
</gene>
<dbReference type="InterPro" id="IPR013094">
    <property type="entry name" value="AB_hydrolase_3"/>
</dbReference>
<dbReference type="InterPro" id="IPR050300">
    <property type="entry name" value="GDXG_lipolytic_enzyme"/>
</dbReference>
<comment type="caution">
    <text evidence="4">The sequence shown here is derived from an EMBL/GenBank/DDBJ whole genome shotgun (WGS) entry which is preliminary data.</text>
</comment>
<keyword evidence="5" id="KW-1185">Reference proteome</keyword>
<feature type="chain" id="PRO_5034333819" description="Alpha/beta hydrolase fold-3 domain-containing protein" evidence="2">
    <location>
        <begin position="27"/>
        <end position="302"/>
    </location>
</feature>
<feature type="signal peptide" evidence="2">
    <location>
        <begin position="1"/>
        <end position="26"/>
    </location>
</feature>
<dbReference type="Gene3D" id="3.40.50.1820">
    <property type="entry name" value="alpha/beta hydrolase"/>
    <property type="match status" value="1"/>
</dbReference>
<reference evidence="4" key="1">
    <citation type="journal article" date="2020" name="BMC Genomics">
        <title>Correction to: Identification and distribution of gene clusters required for synthesis of sphingolipid metabolism inhibitors in diverse species of the filamentous fungus Fusarium.</title>
        <authorList>
            <person name="Kim H.S."/>
            <person name="Lohmar J.M."/>
            <person name="Busman M."/>
            <person name="Brown D.W."/>
            <person name="Naumann T.A."/>
            <person name="Divon H.H."/>
            <person name="Lysoe E."/>
            <person name="Uhlig S."/>
            <person name="Proctor R.H."/>
        </authorList>
    </citation>
    <scope>NUCLEOTIDE SEQUENCE</scope>
    <source>
        <strain evidence="4">NRRL 20472</strain>
    </source>
</reference>
<proteinExistence type="predicted"/>
<evidence type="ECO:0000256" key="2">
    <source>
        <dbReference type="SAM" id="SignalP"/>
    </source>
</evidence>
<dbReference type="AlphaFoldDB" id="A0A8H4U510"/>
<evidence type="ECO:0000256" key="1">
    <source>
        <dbReference type="ARBA" id="ARBA00022801"/>
    </source>
</evidence>
<accession>A0A8H4U510</accession>
<dbReference type="Pfam" id="PF07859">
    <property type="entry name" value="Abhydrolase_3"/>
    <property type="match status" value="1"/>
</dbReference>
<dbReference type="EMBL" id="JABEXW010000156">
    <property type="protein sequence ID" value="KAF4969593.1"/>
    <property type="molecule type" value="Genomic_DNA"/>
</dbReference>
<organism evidence="4 5">
    <name type="scientific">Fusarium sarcochroum</name>
    <dbReference type="NCBI Taxonomy" id="1208366"/>
    <lineage>
        <taxon>Eukaryota</taxon>
        <taxon>Fungi</taxon>
        <taxon>Dikarya</taxon>
        <taxon>Ascomycota</taxon>
        <taxon>Pezizomycotina</taxon>
        <taxon>Sordariomycetes</taxon>
        <taxon>Hypocreomycetidae</taxon>
        <taxon>Hypocreales</taxon>
        <taxon>Nectriaceae</taxon>
        <taxon>Fusarium</taxon>
        <taxon>Fusarium lateritium species complex</taxon>
    </lineage>
</organism>
<dbReference type="PANTHER" id="PTHR48081">
    <property type="entry name" value="AB HYDROLASE SUPERFAMILY PROTEIN C4A8.06C"/>
    <property type="match status" value="1"/>
</dbReference>
<reference evidence="4" key="2">
    <citation type="submission" date="2020-05" db="EMBL/GenBank/DDBJ databases">
        <authorList>
            <person name="Kim H.-S."/>
            <person name="Proctor R.H."/>
            <person name="Brown D.W."/>
        </authorList>
    </citation>
    <scope>NUCLEOTIDE SEQUENCE</scope>
    <source>
        <strain evidence="4">NRRL 20472</strain>
    </source>
</reference>
<dbReference type="Proteomes" id="UP000622797">
    <property type="component" value="Unassembled WGS sequence"/>
</dbReference>
<feature type="domain" description="Alpha/beta hydrolase fold-3" evidence="3">
    <location>
        <begin position="81"/>
        <end position="279"/>
    </location>
</feature>
<dbReference type="PANTHER" id="PTHR48081:SF8">
    <property type="entry name" value="ALPHA_BETA HYDROLASE FOLD-3 DOMAIN-CONTAINING PROTEIN-RELATED"/>
    <property type="match status" value="1"/>
</dbReference>
<name>A0A8H4U510_9HYPO</name>
<dbReference type="SUPFAM" id="SSF53474">
    <property type="entry name" value="alpha/beta-Hydrolases"/>
    <property type="match status" value="1"/>
</dbReference>
<protein>
    <recommendedName>
        <fullName evidence="3">Alpha/beta hydrolase fold-3 domain-containing protein</fullName>
    </recommendedName>
</protein>
<sequence length="302" mass="34106">MVSFKARILSWLVWFWFKGAWQSAAGLNNRIAKERQHPERVPPKRLYKEFTVEEAKRPGHIADYIVYTVSPKTEAPTRGRILYLHGGGFVFDITPQHWELVAQLARRLNATVTVPIYPLGPETSLMKMYEFVQPLHDELASAPDQTPFWVVGDSAGGTMSLVLTQRAKMAGRQTAQRLVPITPCTDSSLVNPDLHKAALKDPWLDVPGIAEITRLICPKMDTQDPNVSPIYGDLRLPPMLVFAAGLDLLTPDTQKMVEMAKEKGTRVELVYGEGMIHVWPILPIWEGKQAIDKMVEWLDQEK</sequence>
<dbReference type="GO" id="GO:0016787">
    <property type="term" value="F:hydrolase activity"/>
    <property type="evidence" value="ECO:0007669"/>
    <property type="project" value="UniProtKB-KW"/>
</dbReference>
<dbReference type="OrthoDB" id="2152029at2759"/>
<evidence type="ECO:0000313" key="5">
    <source>
        <dbReference type="Proteomes" id="UP000622797"/>
    </source>
</evidence>
<evidence type="ECO:0000259" key="3">
    <source>
        <dbReference type="Pfam" id="PF07859"/>
    </source>
</evidence>
<keyword evidence="2" id="KW-0732">Signal</keyword>